<evidence type="ECO:0000256" key="9">
    <source>
        <dbReference type="RuleBase" id="RU000488"/>
    </source>
</evidence>
<evidence type="ECO:0000256" key="5">
    <source>
        <dbReference type="ARBA" id="ARBA00022737"/>
    </source>
</evidence>
<dbReference type="KEGG" id="gtt:GUITHDRAFT_120626"/>
<dbReference type="InterPro" id="IPR023395">
    <property type="entry name" value="MCP_dom_sf"/>
</dbReference>
<dbReference type="GO" id="GO:0055085">
    <property type="term" value="P:transmembrane transport"/>
    <property type="evidence" value="ECO:0007669"/>
    <property type="project" value="InterPro"/>
</dbReference>
<protein>
    <recommendedName>
        <fullName evidence="13">Mitochondrial carrier protein</fullName>
    </recommendedName>
</protein>
<dbReference type="EnsemblProtists" id="EKX33184">
    <property type="protein sequence ID" value="EKX33184"/>
    <property type="gene ID" value="GUITHDRAFT_120626"/>
</dbReference>
<keyword evidence="12" id="KW-1185">Reference proteome</keyword>
<feature type="repeat" description="Solcar" evidence="8">
    <location>
        <begin position="31"/>
        <end position="118"/>
    </location>
</feature>
<keyword evidence="3 9" id="KW-0813">Transport</keyword>
<comment type="similarity">
    <text evidence="2 9">Belongs to the mitochondrial carrier (TC 2.A.29) family.</text>
</comment>
<proteinExistence type="inferred from homology"/>
<dbReference type="GeneID" id="17289920"/>
<dbReference type="OMA" id="DTGRECT"/>
<keyword evidence="4 8" id="KW-0812">Transmembrane</keyword>
<evidence type="ECO:0000256" key="8">
    <source>
        <dbReference type="PROSITE-ProRule" id="PRU00282"/>
    </source>
</evidence>
<evidence type="ECO:0000256" key="1">
    <source>
        <dbReference type="ARBA" id="ARBA00004141"/>
    </source>
</evidence>
<comment type="subcellular location">
    <subcellularLocation>
        <location evidence="1">Membrane</location>
        <topology evidence="1">Multi-pass membrane protein</topology>
    </subcellularLocation>
</comment>
<name>L1IB91_GUITC</name>
<reference evidence="11" key="3">
    <citation type="submission" date="2016-03" db="UniProtKB">
        <authorList>
            <consortium name="EnsemblProtists"/>
        </authorList>
    </citation>
    <scope>IDENTIFICATION</scope>
</reference>
<evidence type="ECO:0000256" key="6">
    <source>
        <dbReference type="ARBA" id="ARBA00022989"/>
    </source>
</evidence>
<feature type="repeat" description="Solcar" evidence="8">
    <location>
        <begin position="127"/>
        <end position="209"/>
    </location>
</feature>
<gene>
    <name evidence="10" type="ORF">GUITHDRAFT_120626</name>
</gene>
<evidence type="ECO:0008006" key="13">
    <source>
        <dbReference type="Google" id="ProtNLM"/>
    </source>
</evidence>
<dbReference type="InterPro" id="IPR002067">
    <property type="entry name" value="MCP"/>
</dbReference>
<evidence type="ECO:0000256" key="7">
    <source>
        <dbReference type="ARBA" id="ARBA00023136"/>
    </source>
</evidence>
<dbReference type="GO" id="GO:0016020">
    <property type="term" value="C:membrane"/>
    <property type="evidence" value="ECO:0007669"/>
    <property type="project" value="UniProtKB-SubCell"/>
</dbReference>
<keyword evidence="7 8" id="KW-0472">Membrane</keyword>
<evidence type="ECO:0000313" key="12">
    <source>
        <dbReference type="Proteomes" id="UP000011087"/>
    </source>
</evidence>
<evidence type="ECO:0000313" key="10">
    <source>
        <dbReference type="EMBL" id="EKX33184.1"/>
    </source>
</evidence>
<dbReference type="AlphaFoldDB" id="L1IB91"/>
<sequence length="312" mass="33253">MAHLDPCSALSLPDMPSVLIGKADDKPFQQHMLLAPTIAGGIATAVGDLALHPIDTIKTVQQSAAAGSPSASIFGACSKIMREGGGLGGFYAGVGPYVTFDSLAGCVKFAAYEVCKTIADQHVDENLKPFTHFLSAAVAFIACSVVLVPGELMKQQLQAGMYRSVRACAAGILKKNGPRGFFQGYKATVVRDVPYTMLELGLYDNIKSLISHFRKKEGNANSKVDDVLAAAAVGGITGWITNPLDIIKTRMMTSGSAAPRVKTVVMDIIKKDGPRTFFAGSIARVSWLMPFTAIYLPTYDLVKSAIKEKMQD</sequence>
<feature type="repeat" description="Solcar" evidence="8">
    <location>
        <begin position="221"/>
        <end position="305"/>
    </location>
</feature>
<reference evidence="12" key="2">
    <citation type="submission" date="2012-11" db="EMBL/GenBank/DDBJ databases">
        <authorList>
            <person name="Kuo A."/>
            <person name="Curtis B.A."/>
            <person name="Tanifuji G."/>
            <person name="Burki F."/>
            <person name="Gruber A."/>
            <person name="Irimia M."/>
            <person name="Maruyama S."/>
            <person name="Arias M.C."/>
            <person name="Ball S.G."/>
            <person name="Gile G.H."/>
            <person name="Hirakawa Y."/>
            <person name="Hopkins J.F."/>
            <person name="Rensing S.A."/>
            <person name="Schmutz J."/>
            <person name="Symeonidi A."/>
            <person name="Elias M."/>
            <person name="Eveleigh R.J."/>
            <person name="Herman E.K."/>
            <person name="Klute M.J."/>
            <person name="Nakayama T."/>
            <person name="Obornik M."/>
            <person name="Reyes-Prieto A."/>
            <person name="Armbrust E.V."/>
            <person name="Aves S.J."/>
            <person name="Beiko R.G."/>
            <person name="Coutinho P."/>
            <person name="Dacks J.B."/>
            <person name="Durnford D.G."/>
            <person name="Fast N.M."/>
            <person name="Green B.R."/>
            <person name="Grisdale C."/>
            <person name="Hempe F."/>
            <person name="Henrissat B."/>
            <person name="Hoppner M.P."/>
            <person name="Ishida K.-I."/>
            <person name="Kim E."/>
            <person name="Koreny L."/>
            <person name="Kroth P.G."/>
            <person name="Liu Y."/>
            <person name="Malik S.-B."/>
            <person name="Maier U.G."/>
            <person name="McRose D."/>
            <person name="Mock T."/>
            <person name="Neilson J.A."/>
            <person name="Onodera N.T."/>
            <person name="Poole A.M."/>
            <person name="Pritham E.J."/>
            <person name="Richards T.A."/>
            <person name="Rocap G."/>
            <person name="Roy S.W."/>
            <person name="Sarai C."/>
            <person name="Schaack S."/>
            <person name="Shirato S."/>
            <person name="Slamovits C.H."/>
            <person name="Spencer D.F."/>
            <person name="Suzuki S."/>
            <person name="Worden A.Z."/>
            <person name="Zauner S."/>
            <person name="Barry K."/>
            <person name="Bell C."/>
            <person name="Bharti A.K."/>
            <person name="Crow J.A."/>
            <person name="Grimwood J."/>
            <person name="Kramer R."/>
            <person name="Lindquist E."/>
            <person name="Lucas S."/>
            <person name="Salamov A."/>
            <person name="McFadden G.I."/>
            <person name="Lane C.E."/>
            <person name="Keeling P.J."/>
            <person name="Gray M.W."/>
            <person name="Grigoriev I.V."/>
            <person name="Archibald J.M."/>
        </authorList>
    </citation>
    <scope>NUCLEOTIDE SEQUENCE</scope>
    <source>
        <strain evidence="12">CCMP2712</strain>
    </source>
</reference>
<evidence type="ECO:0000256" key="3">
    <source>
        <dbReference type="ARBA" id="ARBA00022448"/>
    </source>
</evidence>
<evidence type="ECO:0000313" key="11">
    <source>
        <dbReference type="EnsemblProtists" id="EKX33184"/>
    </source>
</evidence>
<organism evidence="10">
    <name type="scientific">Guillardia theta (strain CCMP2712)</name>
    <name type="common">Cryptophyte</name>
    <dbReference type="NCBI Taxonomy" id="905079"/>
    <lineage>
        <taxon>Eukaryota</taxon>
        <taxon>Cryptophyceae</taxon>
        <taxon>Pyrenomonadales</taxon>
        <taxon>Geminigeraceae</taxon>
        <taxon>Guillardia</taxon>
    </lineage>
</organism>
<dbReference type="SUPFAM" id="SSF103506">
    <property type="entry name" value="Mitochondrial carrier"/>
    <property type="match status" value="1"/>
</dbReference>
<evidence type="ECO:0000256" key="2">
    <source>
        <dbReference type="ARBA" id="ARBA00006375"/>
    </source>
</evidence>
<keyword evidence="6" id="KW-1133">Transmembrane helix</keyword>
<dbReference type="PROSITE" id="PS50920">
    <property type="entry name" value="SOLCAR"/>
    <property type="match status" value="3"/>
</dbReference>
<dbReference type="Pfam" id="PF00153">
    <property type="entry name" value="Mito_carr"/>
    <property type="match status" value="3"/>
</dbReference>
<dbReference type="PaxDb" id="55529-EKX33184"/>
<dbReference type="EMBL" id="JH993152">
    <property type="protein sequence ID" value="EKX33184.1"/>
    <property type="molecule type" value="Genomic_DNA"/>
</dbReference>
<dbReference type="InterPro" id="IPR018108">
    <property type="entry name" value="MCP_transmembrane"/>
</dbReference>
<accession>L1IB91</accession>
<dbReference type="HOGENOM" id="CLU_015166_3_0_1"/>
<evidence type="ECO:0000256" key="4">
    <source>
        <dbReference type="ARBA" id="ARBA00022692"/>
    </source>
</evidence>
<keyword evidence="5" id="KW-0677">Repeat</keyword>
<dbReference type="Proteomes" id="UP000011087">
    <property type="component" value="Unassembled WGS sequence"/>
</dbReference>
<dbReference type="Gene3D" id="1.50.40.10">
    <property type="entry name" value="Mitochondrial carrier domain"/>
    <property type="match status" value="1"/>
</dbReference>
<reference evidence="10 12" key="1">
    <citation type="journal article" date="2012" name="Nature">
        <title>Algal genomes reveal evolutionary mosaicism and the fate of nucleomorphs.</title>
        <authorList>
            <consortium name="DOE Joint Genome Institute"/>
            <person name="Curtis B.A."/>
            <person name="Tanifuji G."/>
            <person name="Burki F."/>
            <person name="Gruber A."/>
            <person name="Irimia M."/>
            <person name="Maruyama S."/>
            <person name="Arias M.C."/>
            <person name="Ball S.G."/>
            <person name="Gile G.H."/>
            <person name="Hirakawa Y."/>
            <person name="Hopkins J.F."/>
            <person name="Kuo A."/>
            <person name="Rensing S.A."/>
            <person name="Schmutz J."/>
            <person name="Symeonidi A."/>
            <person name="Elias M."/>
            <person name="Eveleigh R.J."/>
            <person name="Herman E.K."/>
            <person name="Klute M.J."/>
            <person name="Nakayama T."/>
            <person name="Obornik M."/>
            <person name="Reyes-Prieto A."/>
            <person name="Armbrust E.V."/>
            <person name="Aves S.J."/>
            <person name="Beiko R.G."/>
            <person name="Coutinho P."/>
            <person name="Dacks J.B."/>
            <person name="Durnford D.G."/>
            <person name="Fast N.M."/>
            <person name="Green B.R."/>
            <person name="Grisdale C.J."/>
            <person name="Hempel F."/>
            <person name="Henrissat B."/>
            <person name="Hoppner M.P."/>
            <person name="Ishida K."/>
            <person name="Kim E."/>
            <person name="Koreny L."/>
            <person name="Kroth P.G."/>
            <person name="Liu Y."/>
            <person name="Malik S.B."/>
            <person name="Maier U.G."/>
            <person name="McRose D."/>
            <person name="Mock T."/>
            <person name="Neilson J.A."/>
            <person name="Onodera N.T."/>
            <person name="Poole A.M."/>
            <person name="Pritham E.J."/>
            <person name="Richards T.A."/>
            <person name="Rocap G."/>
            <person name="Roy S.W."/>
            <person name="Sarai C."/>
            <person name="Schaack S."/>
            <person name="Shirato S."/>
            <person name="Slamovits C.H."/>
            <person name="Spencer D.F."/>
            <person name="Suzuki S."/>
            <person name="Worden A.Z."/>
            <person name="Zauner S."/>
            <person name="Barry K."/>
            <person name="Bell C."/>
            <person name="Bharti A.K."/>
            <person name="Crow J.A."/>
            <person name="Grimwood J."/>
            <person name="Kramer R."/>
            <person name="Lindquist E."/>
            <person name="Lucas S."/>
            <person name="Salamov A."/>
            <person name="McFadden G.I."/>
            <person name="Lane C.E."/>
            <person name="Keeling P.J."/>
            <person name="Gray M.W."/>
            <person name="Grigoriev I.V."/>
            <person name="Archibald J.M."/>
        </authorList>
    </citation>
    <scope>NUCLEOTIDE SEQUENCE</scope>
    <source>
        <strain evidence="10 12">CCMP2712</strain>
    </source>
</reference>
<dbReference type="OrthoDB" id="448427at2759"/>
<dbReference type="eggNOG" id="KOG0770">
    <property type="taxonomic scope" value="Eukaryota"/>
</dbReference>
<dbReference type="PRINTS" id="PR00926">
    <property type="entry name" value="MITOCARRIER"/>
</dbReference>
<dbReference type="RefSeq" id="XP_005820164.1">
    <property type="nucleotide sequence ID" value="XM_005820107.1"/>
</dbReference>
<dbReference type="PANTHER" id="PTHR45667">
    <property type="entry name" value="S-ADENOSYLMETHIONINE MITOCHONDRIAL CARRIER PROTEIN"/>
    <property type="match status" value="1"/>
</dbReference>